<dbReference type="PANTHER" id="PTHR19919">
    <property type="entry name" value="WD REPEAT CONTAINING PROTEIN"/>
    <property type="match status" value="1"/>
</dbReference>
<dbReference type="InterPro" id="IPR036322">
    <property type="entry name" value="WD40_repeat_dom_sf"/>
</dbReference>
<proteinExistence type="predicted"/>
<dbReference type="SMART" id="SM00320">
    <property type="entry name" value="WD40"/>
    <property type="match status" value="4"/>
</dbReference>
<dbReference type="PROSITE" id="PS50082">
    <property type="entry name" value="WD_REPEATS_2"/>
    <property type="match status" value="2"/>
</dbReference>
<evidence type="ECO:0000256" key="5">
    <source>
        <dbReference type="SAM" id="MobiDB-lite"/>
    </source>
</evidence>
<dbReference type="Proteomes" id="UP001190926">
    <property type="component" value="Unassembled WGS sequence"/>
</dbReference>
<keyword evidence="2" id="KW-0677">Repeat</keyword>
<dbReference type="InterPro" id="IPR015943">
    <property type="entry name" value="WD40/YVTN_repeat-like_dom_sf"/>
</dbReference>
<evidence type="ECO:0000256" key="4">
    <source>
        <dbReference type="PROSITE-ProRule" id="PRU00221"/>
    </source>
</evidence>
<evidence type="ECO:0000256" key="3">
    <source>
        <dbReference type="ARBA" id="ARBA00022990"/>
    </source>
</evidence>
<dbReference type="AlphaFoldDB" id="A0AAD4J300"/>
<dbReference type="InterPro" id="IPR019775">
    <property type="entry name" value="WD40_repeat_CS"/>
</dbReference>
<dbReference type="PROSITE" id="PS00678">
    <property type="entry name" value="WD_REPEATS_1"/>
    <property type="match status" value="1"/>
</dbReference>
<keyword evidence="1 4" id="KW-0853">WD repeat</keyword>
<accession>A0AAD4J300</accession>
<sequence length="353" mass="39132">MKASSDPDPDGSDDPIQAQLRPGIHTYEAPFDIYAMNWSIRKDKSYRLAISTLFEHLKNRVEIVQLDAPSGEIRPDPDLSFEHPYPPTKLAFMPDSECQHPDLLASTSDFLRLWRISDDDGGRRVELKCAFDGNRGSKFSGPLTSFDWNAAAPRRIATASIDTTCTVWDVEREAVETQLIAHDGEVYDVAWSGGGADVFASVSADGSVRVFDLRDKEHSQIVYESPDPNTPLIRVGWSDRDPRFMAAAMMDSSKVIVLDPRMPTLPVAELKRHQAAVNAIAWAPHSSRHICTAGGDSQALIWDLSAERRQTDGGPEPILAYAAGGEIEQMQWSSLQPDWIAIAFSNKLQILQV</sequence>
<organism evidence="6 7">
    <name type="scientific">Perilla frutescens var. hirtella</name>
    <name type="common">Perilla citriodora</name>
    <name type="synonym">Perilla setoyensis</name>
    <dbReference type="NCBI Taxonomy" id="608512"/>
    <lineage>
        <taxon>Eukaryota</taxon>
        <taxon>Viridiplantae</taxon>
        <taxon>Streptophyta</taxon>
        <taxon>Embryophyta</taxon>
        <taxon>Tracheophyta</taxon>
        <taxon>Spermatophyta</taxon>
        <taxon>Magnoliopsida</taxon>
        <taxon>eudicotyledons</taxon>
        <taxon>Gunneridae</taxon>
        <taxon>Pentapetalae</taxon>
        <taxon>asterids</taxon>
        <taxon>lamiids</taxon>
        <taxon>Lamiales</taxon>
        <taxon>Lamiaceae</taxon>
        <taxon>Nepetoideae</taxon>
        <taxon>Elsholtzieae</taxon>
        <taxon>Perilla</taxon>
    </lineage>
</organism>
<evidence type="ECO:0000256" key="1">
    <source>
        <dbReference type="ARBA" id="ARBA00022574"/>
    </source>
</evidence>
<dbReference type="EMBL" id="SDAM02000167">
    <property type="protein sequence ID" value="KAH6826247.1"/>
    <property type="molecule type" value="Genomic_DNA"/>
</dbReference>
<keyword evidence="3" id="KW-0007">Acetylation</keyword>
<protein>
    <submittedName>
        <fullName evidence="6">Transducin/WD40 repeat-like superfamily protein</fullName>
    </submittedName>
</protein>
<feature type="repeat" description="WD" evidence="4">
    <location>
        <begin position="179"/>
        <end position="221"/>
    </location>
</feature>
<dbReference type="Gene3D" id="2.130.10.10">
    <property type="entry name" value="YVTN repeat-like/Quinoprotein amine dehydrogenase"/>
    <property type="match status" value="1"/>
</dbReference>
<comment type="caution">
    <text evidence="6">The sequence shown here is derived from an EMBL/GenBank/DDBJ whole genome shotgun (WGS) entry which is preliminary data.</text>
</comment>
<gene>
    <name evidence="6" type="ORF">C2S53_001684</name>
</gene>
<feature type="repeat" description="WD" evidence="4">
    <location>
        <begin position="270"/>
        <end position="312"/>
    </location>
</feature>
<feature type="region of interest" description="Disordered" evidence="5">
    <location>
        <begin position="1"/>
        <end position="21"/>
    </location>
</feature>
<dbReference type="InterPro" id="IPR045159">
    <property type="entry name" value="DCAF7-like"/>
</dbReference>
<dbReference type="PROSITE" id="PS50294">
    <property type="entry name" value="WD_REPEATS_REGION"/>
    <property type="match status" value="1"/>
</dbReference>
<reference evidence="6 7" key="1">
    <citation type="journal article" date="2021" name="Nat. Commun.">
        <title>Incipient diploidization of the medicinal plant Perilla within 10,000 years.</title>
        <authorList>
            <person name="Zhang Y."/>
            <person name="Shen Q."/>
            <person name="Leng L."/>
            <person name="Zhang D."/>
            <person name="Chen S."/>
            <person name="Shi Y."/>
            <person name="Ning Z."/>
            <person name="Chen S."/>
        </authorList>
    </citation>
    <scope>NUCLEOTIDE SEQUENCE [LARGE SCALE GENOMIC DNA]</scope>
    <source>
        <strain evidence="7">cv. PC099</strain>
    </source>
</reference>
<evidence type="ECO:0000313" key="7">
    <source>
        <dbReference type="Proteomes" id="UP001190926"/>
    </source>
</evidence>
<name>A0AAD4J300_PERFH</name>
<dbReference type="SUPFAM" id="SSF50978">
    <property type="entry name" value="WD40 repeat-like"/>
    <property type="match status" value="1"/>
</dbReference>
<dbReference type="InterPro" id="IPR001680">
    <property type="entry name" value="WD40_rpt"/>
</dbReference>
<dbReference type="FunFam" id="2.130.10.10:FF:000234">
    <property type="entry name" value="WD repeat-containing protein LWD1"/>
    <property type="match status" value="1"/>
</dbReference>
<dbReference type="Pfam" id="PF00400">
    <property type="entry name" value="WD40"/>
    <property type="match status" value="2"/>
</dbReference>
<evidence type="ECO:0000256" key="2">
    <source>
        <dbReference type="ARBA" id="ARBA00022737"/>
    </source>
</evidence>
<evidence type="ECO:0000313" key="6">
    <source>
        <dbReference type="EMBL" id="KAH6826247.1"/>
    </source>
</evidence>
<keyword evidence="7" id="KW-1185">Reference proteome</keyword>